<dbReference type="KEGG" id="lel:PVL30_002280"/>
<dbReference type="PANTHER" id="PTHR12161">
    <property type="entry name" value="IST1 FAMILY MEMBER"/>
    <property type="match status" value="1"/>
</dbReference>
<evidence type="ECO:0000256" key="2">
    <source>
        <dbReference type="SAM" id="MobiDB-lite"/>
    </source>
</evidence>
<proteinExistence type="inferred from homology"/>
<feature type="compositionally biased region" description="Basic and acidic residues" evidence="2">
    <location>
        <begin position="243"/>
        <end position="259"/>
    </location>
</feature>
<organism evidence="3 4">
    <name type="scientific">Lodderomyces elongisporus (strain ATCC 11503 / CBS 2605 / JCM 1781 / NBRC 1676 / NRRL YB-4239)</name>
    <name type="common">Yeast</name>
    <name type="synonym">Saccharomyces elongisporus</name>
    <dbReference type="NCBI Taxonomy" id="379508"/>
    <lineage>
        <taxon>Eukaryota</taxon>
        <taxon>Fungi</taxon>
        <taxon>Dikarya</taxon>
        <taxon>Ascomycota</taxon>
        <taxon>Saccharomycotina</taxon>
        <taxon>Pichiomycetes</taxon>
        <taxon>Debaryomycetaceae</taxon>
        <taxon>Candida/Lodderomyces clade</taxon>
        <taxon>Lodderomyces</taxon>
    </lineage>
</organism>
<dbReference type="FunCoup" id="A5DY28">
    <property type="interactions" value="754"/>
</dbReference>
<accession>A5DY28</accession>
<dbReference type="InterPro" id="IPR042277">
    <property type="entry name" value="IST1-like"/>
</dbReference>
<reference evidence="3 4" key="1">
    <citation type="journal article" date="2009" name="Nature">
        <title>Evolution of pathogenicity and sexual reproduction in eight Candida genomes.</title>
        <authorList>
            <person name="Butler G."/>
            <person name="Rasmussen M.D."/>
            <person name="Lin M.F."/>
            <person name="Santos M.A."/>
            <person name="Sakthikumar S."/>
            <person name="Munro C.A."/>
            <person name="Rheinbay E."/>
            <person name="Grabherr M."/>
            <person name="Forche A."/>
            <person name="Reedy J.L."/>
            <person name="Agrafioti I."/>
            <person name="Arnaud M.B."/>
            <person name="Bates S."/>
            <person name="Brown A.J."/>
            <person name="Brunke S."/>
            <person name="Costanzo M.C."/>
            <person name="Fitzpatrick D.A."/>
            <person name="de Groot P.W."/>
            <person name="Harris D."/>
            <person name="Hoyer L.L."/>
            <person name="Hube B."/>
            <person name="Klis F.M."/>
            <person name="Kodira C."/>
            <person name="Lennard N."/>
            <person name="Logue M.E."/>
            <person name="Martin R."/>
            <person name="Neiman A.M."/>
            <person name="Nikolaou E."/>
            <person name="Quail M.A."/>
            <person name="Quinn J."/>
            <person name="Santos M.C."/>
            <person name="Schmitzberger F.F."/>
            <person name="Sherlock G."/>
            <person name="Shah P."/>
            <person name="Silverstein K.A."/>
            <person name="Skrzypek M.S."/>
            <person name="Soll D."/>
            <person name="Staggs R."/>
            <person name="Stansfield I."/>
            <person name="Stumpf M.P."/>
            <person name="Sudbery P.E."/>
            <person name="Srikantha T."/>
            <person name="Zeng Q."/>
            <person name="Berman J."/>
            <person name="Berriman M."/>
            <person name="Heitman J."/>
            <person name="Gow N.A."/>
            <person name="Lorenz M.C."/>
            <person name="Birren B.W."/>
            <person name="Kellis M."/>
            <person name="Cuomo C.A."/>
        </authorList>
    </citation>
    <scope>NUCLEOTIDE SEQUENCE [LARGE SCALE GENOMIC DNA]</scope>
    <source>
        <strain evidence="4">ATCC 11503 / BCRC 21390 / CBS 2605 / JCM 1781 / NBRC 1676 / NRRL YB-4239</strain>
    </source>
</reference>
<dbReference type="Proteomes" id="UP000001996">
    <property type="component" value="Unassembled WGS sequence"/>
</dbReference>
<dbReference type="Pfam" id="PF03398">
    <property type="entry name" value="Ist1"/>
    <property type="match status" value="1"/>
</dbReference>
<evidence type="ECO:0000313" key="4">
    <source>
        <dbReference type="Proteomes" id="UP000001996"/>
    </source>
</evidence>
<dbReference type="GO" id="GO:0032511">
    <property type="term" value="P:late endosome to vacuole transport via multivesicular body sorting pathway"/>
    <property type="evidence" value="ECO:0007669"/>
    <property type="project" value="EnsemblFungi"/>
</dbReference>
<sequence>MSKNQINPTRLKTSLKMCLSKLQYTQEKQTAMAKQQRRNISHLLSQGKESLAKIKVENIIRDDIYIELMEYLELYVELLLARLGMIINNTATNIPTTTSSNLSDESKNDKQFNNATVCDPSLLEPIQSIIYSAPHTDLKELVTLRDILVSRYGVEFTREAMENGKGYISEKIIRRCGYDPPSEELVDLYLCEIAKTYGVPYSGLRLRLEDEVEEVVENEGEQGDHNNDDANNNNNNGGGGVGEKNKENPIAEKVDEMKKKVANNGGIKEKDEKPQDDFDALRARFAALKGTPK</sequence>
<protein>
    <recommendedName>
        <fullName evidence="5">Vacuolar protein sorting-associated protein IST1</fullName>
    </recommendedName>
</protein>
<dbReference type="eggNOG" id="KOG2027">
    <property type="taxonomic scope" value="Eukaryota"/>
</dbReference>
<evidence type="ECO:0000256" key="1">
    <source>
        <dbReference type="ARBA" id="ARBA00005536"/>
    </source>
</evidence>
<dbReference type="STRING" id="379508.A5DY28"/>
<dbReference type="PANTHER" id="PTHR12161:SF5">
    <property type="entry name" value="IST1 HOMOLOG"/>
    <property type="match status" value="1"/>
</dbReference>
<dbReference type="Gene3D" id="1.20.1260.60">
    <property type="entry name" value="Vacuolar protein sorting-associated protein Ist1"/>
    <property type="match status" value="1"/>
</dbReference>
<dbReference type="InterPro" id="IPR005061">
    <property type="entry name" value="Ist1"/>
</dbReference>
<dbReference type="OrthoDB" id="29853at2759"/>
<feature type="region of interest" description="Disordered" evidence="2">
    <location>
        <begin position="213"/>
        <end position="279"/>
    </location>
</feature>
<dbReference type="HOGENOM" id="CLU_037652_2_0_1"/>
<name>A5DY28_LODEL</name>
<dbReference type="EMBL" id="CH981525">
    <property type="protein sequence ID" value="EDK44086.1"/>
    <property type="molecule type" value="Genomic_DNA"/>
</dbReference>
<dbReference type="AlphaFoldDB" id="A5DY28"/>
<dbReference type="GO" id="GO:0099638">
    <property type="term" value="P:endosome to plasma membrane protein transport"/>
    <property type="evidence" value="ECO:0007669"/>
    <property type="project" value="EnsemblFungi"/>
</dbReference>
<dbReference type="GO" id="GO:0042030">
    <property type="term" value="F:ATPase inhibitor activity"/>
    <property type="evidence" value="ECO:0007669"/>
    <property type="project" value="EnsemblFungi"/>
</dbReference>
<comment type="similarity">
    <text evidence="1">Belongs to the IST1 family.</text>
</comment>
<keyword evidence="4" id="KW-1185">Reference proteome</keyword>
<dbReference type="GeneID" id="5233686"/>
<evidence type="ECO:0008006" key="5">
    <source>
        <dbReference type="Google" id="ProtNLM"/>
    </source>
</evidence>
<dbReference type="InParanoid" id="A5DY28"/>
<dbReference type="GO" id="GO:0005768">
    <property type="term" value="C:endosome"/>
    <property type="evidence" value="ECO:0007669"/>
    <property type="project" value="EnsemblFungi"/>
</dbReference>
<dbReference type="FunFam" id="1.20.1260.60:FF:000002">
    <property type="entry name" value="Vacuolar protein sorting-associated protein IST1"/>
    <property type="match status" value="1"/>
</dbReference>
<feature type="compositionally biased region" description="Basic and acidic residues" evidence="2">
    <location>
        <begin position="267"/>
        <end position="279"/>
    </location>
</feature>
<evidence type="ECO:0000313" key="3">
    <source>
        <dbReference type="EMBL" id="EDK44086.1"/>
    </source>
</evidence>
<gene>
    <name evidence="3" type="ORF">LELG_02265</name>
</gene>